<comment type="caution">
    <text evidence="2">The sequence shown here is derived from an EMBL/GenBank/DDBJ whole genome shotgun (WGS) entry which is preliminary data.</text>
</comment>
<proteinExistence type="predicted"/>
<evidence type="ECO:0000256" key="1">
    <source>
        <dbReference type="SAM" id="MobiDB-lite"/>
    </source>
</evidence>
<dbReference type="EMBL" id="BSUN01000001">
    <property type="protein sequence ID" value="GMA34380.1"/>
    <property type="molecule type" value="Genomic_DNA"/>
</dbReference>
<evidence type="ECO:0000313" key="3">
    <source>
        <dbReference type="Proteomes" id="UP001157125"/>
    </source>
</evidence>
<accession>A0ABQ6IAJ9</accession>
<protein>
    <submittedName>
        <fullName evidence="2">Uncharacterized protein</fullName>
    </submittedName>
</protein>
<evidence type="ECO:0000313" key="2">
    <source>
        <dbReference type="EMBL" id="GMA34380.1"/>
    </source>
</evidence>
<name>A0ABQ6IAJ9_9MICO</name>
<organism evidence="2 3">
    <name type="scientific">Demequina litorisediminis</name>
    <dbReference type="NCBI Taxonomy" id="1849022"/>
    <lineage>
        <taxon>Bacteria</taxon>
        <taxon>Bacillati</taxon>
        <taxon>Actinomycetota</taxon>
        <taxon>Actinomycetes</taxon>
        <taxon>Micrococcales</taxon>
        <taxon>Demequinaceae</taxon>
        <taxon>Demequina</taxon>
    </lineage>
</organism>
<feature type="compositionally biased region" description="Polar residues" evidence="1">
    <location>
        <begin position="100"/>
        <end position="109"/>
    </location>
</feature>
<dbReference type="Proteomes" id="UP001157125">
    <property type="component" value="Unassembled WGS sequence"/>
</dbReference>
<feature type="region of interest" description="Disordered" evidence="1">
    <location>
        <begin position="94"/>
        <end position="136"/>
    </location>
</feature>
<keyword evidence="3" id="KW-1185">Reference proteome</keyword>
<reference evidence="3" key="1">
    <citation type="journal article" date="2019" name="Int. J. Syst. Evol. Microbiol.">
        <title>The Global Catalogue of Microorganisms (GCM) 10K type strain sequencing project: providing services to taxonomists for standard genome sequencing and annotation.</title>
        <authorList>
            <consortium name="The Broad Institute Genomics Platform"/>
            <consortium name="The Broad Institute Genome Sequencing Center for Infectious Disease"/>
            <person name="Wu L."/>
            <person name="Ma J."/>
        </authorList>
    </citation>
    <scope>NUCLEOTIDE SEQUENCE [LARGE SCALE GENOMIC DNA]</scope>
    <source>
        <strain evidence="3">NBRC 112299</strain>
    </source>
</reference>
<gene>
    <name evidence="2" type="ORF">GCM10025876_05840</name>
</gene>
<sequence>MLTTSDEEEALQGIVDAARELAHAPTAALVLPGIDDAWVIEMAAGDYASNIIGLEPPAKGSAMDVIRTSRGIVAPAPPGRHVLHEITEYGPSLYAPSRPTARQSASSCCGVTRAMTSSPPPTSRSPSASHTRRRWR</sequence>